<evidence type="ECO:0000313" key="3">
    <source>
        <dbReference type="Proteomes" id="UP000030149"/>
    </source>
</evidence>
<gene>
    <name evidence="2" type="ORF">Q767_07965</name>
</gene>
<sequence>MNIKTLLLVCVTSLLVSCNKADVFSKLDKDFPHNRWEQTDAKTYEFTISDDTKLYDLIFRFSYVFDYQFQSIPLDFTITDPSGNVEKFSLNLQIKDSSGKELGDCIGDLCDLHHTIKEKAKLTKGNYKLTVANSFHGPYLPNVFGVGLDVSTAK</sequence>
<dbReference type="eggNOG" id="ENOG5032PAX">
    <property type="taxonomic scope" value="Bacteria"/>
</dbReference>
<dbReference type="Pfam" id="PF14109">
    <property type="entry name" value="GldH_lipo"/>
    <property type="match status" value="1"/>
</dbReference>
<dbReference type="RefSeq" id="WP_023573115.1">
    <property type="nucleotide sequence ID" value="NZ_AVCS01000008.1"/>
</dbReference>
<proteinExistence type="predicted"/>
<keyword evidence="1" id="KW-0732">Signal</keyword>
<accession>V6SH25</accession>
<evidence type="ECO:0000256" key="1">
    <source>
        <dbReference type="SAM" id="SignalP"/>
    </source>
</evidence>
<evidence type="ECO:0000313" key="2">
    <source>
        <dbReference type="EMBL" id="KGO96179.1"/>
    </source>
</evidence>
<dbReference type="EMBL" id="JRLZ01000005">
    <property type="protein sequence ID" value="KGO96179.1"/>
    <property type="molecule type" value="Genomic_DNA"/>
</dbReference>
<dbReference type="PATRIC" id="fig|1107311.3.peg.1069"/>
<feature type="signal peptide" evidence="1">
    <location>
        <begin position="1"/>
        <end position="21"/>
    </location>
</feature>
<protein>
    <recommendedName>
        <fullName evidence="4">Gliding motility protein GldH</fullName>
    </recommendedName>
</protein>
<reference evidence="3" key="1">
    <citation type="submission" date="2013-09" db="EMBL/GenBank/DDBJ databases">
        <authorList>
            <person name="Zeng Z."/>
            <person name="Chen C."/>
        </authorList>
    </citation>
    <scope>NUCLEOTIDE SEQUENCE [LARGE SCALE GENOMIC DNA]</scope>
    <source>
        <strain evidence="3">DK69</strain>
    </source>
</reference>
<feature type="chain" id="PRO_5004750873" description="Gliding motility protein GldH" evidence="1">
    <location>
        <begin position="22"/>
        <end position="154"/>
    </location>
</feature>
<evidence type="ECO:0008006" key="4">
    <source>
        <dbReference type="Google" id="ProtNLM"/>
    </source>
</evidence>
<dbReference type="Proteomes" id="UP000030149">
    <property type="component" value="Unassembled WGS sequence"/>
</dbReference>
<comment type="caution">
    <text evidence="2">The sequence shown here is derived from an EMBL/GenBank/DDBJ whole genome shotgun (WGS) entry which is preliminary data.</text>
</comment>
<dbReference type="AlphaFoldDB" id="V6SH25"/>
<dbReference type="OrthoDB" id="1366051at2"/>
<dbReference type="STRING" id="1107311.Q767_07965"/>
<reference evidence="2 3" key="2">
    <citation type="journal article" date="2015" name="Stand. Genomic Sci.">
        <title>High quality draft genomic sequence of Flavobacterium enshiense DK69(T) and comparison among Flavobacterium genomes.</title>
        <authorList>
            <person name="Zeng Z."/>
            <person name="Chen C."/>
            <person name="Du H."/>
            <person name="Wang G."/>
            <person name="Li M."/>
        </authorList>
    </citation>
    <scope>NUCLEOTIDE SEQUENCE [LARGE SCALE GENOMIC DNA]</scope>
    <source>
        <strain evidence="2 3">DK69</strain>
    </source>
</reference>
<name>V6SH25_9FLAO</name>
<dbReference type="PROSITE" id="PS51257">
    <property type="entry name" value="PROKAR_LIPOPROTEIN"/>
    <property type="match status" value="1"/>
</dbReference>
<organism evidence="2 3">
    <name type="scientific">Flavobacterium enshiense DK69</name>
    <dbReference type="NCBI Taxonomy" id="1107311"/>
    <lineage>
        <taxon>Bacteria</taxon>
        <taxon>Pseudomonadati</taxon>
        <taxon>Bacteroidota</taxon>
        <taxon>Flavobacteriia</taxon>
        <taxon>Flavobacteriales</taxon>
        <taxon>Flavobacteriaceae</taxon>
        <taxon>Flavobacterium</taxon>
    </lineage>
</organism>
<dbReference type="InterPro" id="IPR020018">
    <property type="entry name" value="Motility-assoc_lipoprot_GldH"/>
</dbReference>
<keyword evidence="3" id="KW-1185">Reference proteome</keyword>